<dbReference type="Proteomes" id="UP000179627">
    <property type="component" value="Unassembled WGS sequence"/>
</dbReference>
<dbReference type="InterPro" id="IPR038352">
    <property type="entry name" value="Imelysin_sf"/>
</dbReference>
<comment type="subcellular location">
    <subcellularLocation>
        <location evidence="1">Cell envelope</location>
    </subcellularLocation>
</comment>
<dbReference type="InterPro" id="IPR034981">
    <property type="entry name" value="Imelysin-like_EfeO/Algp7"/>
</dbReference>
<dbReference type="InterPro" id="IPR018976">
    <property type="entry name" value="Imelysin-like"/>
</dbReference>
<name>A0A1S1QPJ7_9ACTN</name>
<evidence type="ECO:0000313" key="7">
    <source>
        <dbReference type="Proteomes" id="UP000179627"/>
    </source>
</evidence>
<feature type="domain" description="Imelysin-like" evidence="5">
    <location>
        <begin position="155"/>
        <end position="381"/>
    </location>
</feature>
<keyword evidence="7" id="KW-1185">Reference proteome</keyword>
<dbReference type="InterPro" id="IPR053377">
    <property type="entry name" value="Iron_uptake_EfeM/EfeO"/>
</dbReference>
<dbReference type="PANTHER" id="PTHR39192:SF1">
    <property type="entry name" value="IRON UPTAKE SYSTEM COMPONENT EFEO"/>
    <property type="match status" value="1"/>
</dbReference>
<dbReference type="Pfam" id="PF09375">
    <property type="entry name" value="Peptidase_M75"/>
    <property type="match status" value="1"/>
</dbReference>
<dbReference type="PANTHER" id="PTHR39192">
    <property type="entry name" value="IRON UPTAKE SYSTEM COMPONENT EFEO"/>
    <property type="match status" value="1"/>
</dbReference>
<accession>A0A1S1QPJ7</accession>
<dbReference type="NCBIfam" id="NF041757">
    <property type="entry name" value="EfeO"/>
    <property type="match status" value="1"/>
</dbReference>
<gene>
    <name evidence="6" type="ORF">CC117_19790</name>
</gene>
<organism evidence="6 7">
    <name type="scientific">Parafrankia colletiae</name>
    <dbReference type="NCBI Taxonomy" id="573497"/>
    <lineage>
        <taxon>Bacteria</taxon>
        <taxon>Bacillati</taxon>
        <taxon>Actinomycetota</taxon>
        <taxon>Actinomycetes</taxon>
        <taxon>Frankiales</taxon>
        <taxon>Frankiaceae</taxon>
        <taxon>Parafrankia</taxon>
    </lineage>
</organism>
<reference evidence="7" key="1">
    <citation type="submission" date="2016-07" db="EMBL/GenBank/DDBJ databases">
        <title>Sequence Frankia sp. strain CcI1.17.</title>
        <authorList>
            <person name="Ghodhbane-Gtari F."/>
            <person name="Swanson E."/>
            <person name="Gueddou A."/>
            <person name="Morris K."/>
            <person name="Hezbri K."/>
            <person name="Ktari A."/>
            <person name="Nouioui I."/>
            <person name="Abebe-Akele F."/>
            <person name="Simpson S."/>
            <person name="Thomas K."/>
            <person name="Gtari M."/>
            <person name="Tisa L.S."/>
            <person name="Hurst S."/>
        </authorList>
    </citation>
    <scope>NUCLEOTIDE SEQUENCE [LARGE SCALE GENOMIC DNA]</scope>
    <source>
        <strain evidence="7">Cc1.17</strain>
    </source>
</reference>
<dbReference type="AlphaFoldDB" id="A0A1S1QPJ7"/>
<evidence type="ECO:0000256" key="2">
    <source>
        <dbReference type="ARBA" id="ARBA00005989"/>
    </source>
</evidence>
<proteinExistence type="inferred from homology"/>
<dbReference type="CDD" id="cd14656">
    <property type="entry name" value="Imelysin-like_EfeO"/>
    <property type="match status" value="1"/>
</dbReference>
<keyword evidence="4" id="KW-1133">Transmembrane helix</keyword>
<dbReference type="EMBL" id="MBLM01000121">
    <property type="protein sequence ID" value="OHV35499.1"/>
    <property type="molecule type" value="Genomic_DNA"/>
</dbReference>
<evidence type="ECO:0000259" key="5">
    <source>
        <dbReference type="Pfam" id="PF09375"/>
    </source>
</evidence>
<comment type="similarity">
    <text evidence="2">Belongs to the EfeM/EfeO family.</text>
</comment>
<keyword evidence="4" id="KW-0812">Transmembrane</keyword>
<dbReference type="InterPro" id="IPR050894">
    <property type="entry name" value="EfeM/EfeO_iron_uptake"/>
</dbReference>
<evidence type="ECO:0000256" key="4">
    <source>
        <dbReference type="SAM" id="Phobius"/>
    </source>
</evidence>
<dbReference type="Gene3D" id="1.20.1420.20">
    <property type="entry name" value="M75 peptidase, HXXE motif"/>
    <property type="match status" value="1"/>
</dbReference>
<evidence type="ECO:0000256" key="1">
    <source>
        <dbReference type="ARBA" id="ARBA00004196"/>
    </source>
</evidence>
<keyword evidence="3" id="KW-0732">Signal</keyword>
<dbReference type="GO" id="GO:0030313">
    <property type="term" value="C:cell envelope"/>
    <property type="evidence" value="ECO:0007669"/>
    <property type="project" value="UniProtKB-SubCell"/>
</dbReference>
<evidence type="ECO:0000256" key="3">
    <source>
        <dbReference type="ARBA" id="ARBA00022729"/>
    </source>
</evidence>
<sequence length="387" mass="40673">MGWRRTLTTVPVLSVSVVGLLVAGGAIGFAMNSSDGGGDGSGGRRLISADDSTCAYSGPAVGAGTHTFSVSNGGDKAIEVYIIGTGDRSVGEVENVSPGTARDLTVDLATGDYTLRCRPNRTTGDGITSTLTVSGDVGDGAGQGGTDPRLFEAVGAYRVYVQEQVGALVTATEEFAAAVRRGDVEEAKRLYPAARVPYERIEPVAESFGDLDPAIDAREGDVPAEEWTGYHVIEKDLWVDNVTSDPAVADQLVTDVKRLQTLVTDVELTPSQLGNGAAELLNEVATSKVTGEEERYSRTDLVDFAANVEGARAAYEPLRPVLADTDPDLARIIDGRLVDVEKALDPYRSGDGFVPYTDLDTTEVRTLSDKVDGLAEPLSRLTGAVAA</sequence>
<protein>
    <recommendedName>
        <fullName evidence="5">Imelysin-like domain-containing protein</fullName>
    </recommendedName>
</protein>
<feature type="transmembrane region" description="Helical" evidence="4">
    <location>
        <begin position="12"/>
        <end position="31"/>
    </location>
</feature>
<keyword evidence="4" id="KW-0472">Membrane</keyword>
<evidence type="ECO:0000313" key="6">
    <source>
        <dbReference type="EMBL" id="OHV35499.1"/>
    </source>
</evidence>
<comment type="caution">
    <text evidence="6">The sequence shown here is derived from an EMBL/GenBank/DDBJ whole genome shotgun (WGS) entry which is preliminary data.</text>
</comment>